<feature type="compositionally biased region" description="Basic and acidic residues" evidence="10">
    <location>
        <begin position="297"/>
        <end position="315"/>
    </location>
</feature>
<feature type="compositionally biased region" description="Polar residues" evidence="10">
    <location>
        <begin position="9"/>
        <end position="36"/>
    </location>
</feature>
<dbReference type="SUPFAM" id="SSF82215">
    <property type="entry name" value="C-terminal autoproteolytic domain of nucleoporin nup98"/>
    <property type="match status" value="1"/>
</dbReference>
<evidence type="ECO:0000256" key="2">
    <source>
        <dbReference type="ARBA" id="ARBA00008926"/>
    </source>
</evidence>
<dbReference type="GO" id="GO:0044614">
    <property type="term" value="C:nuclear pore cytoplasmic filaments"/>
    <property type="evidence" value="ECO:0007669"/>
    <property type="project" value="TreeGrafter"/>
</dbReference>
<dbReference type="Proteomes" id="UP000590412">
    <property type="component" value="Unassembled WGS sequence"/>
</dbReference>
<evidence type="ECO:0000256" key="4">
    <source>
        <dbReference type="ARBA" id="ARBA00022813"/>
    </source>
</evidence>
<keyword evidence="6" id="KW-0653">Protein transport</keyword>
<dbReference type="GO" id="GO:0006405">
    <property type="term" value="P:RNA export from nucleus"/>
    <property type="evidence" value="ECO:0007669"/>
    <property type="project" value="TreeGrafter"/>
</dbReference>
<dbReference type="Gene3D" id="1.25.40.690">
    <property type="match status" value="1"/>
</dbReference>
<dbReference type="GO" id="GO:0017056">
    <property type="term" value="F:structural constituent of nuclear pore"/>
    <property type="evidence" value="ECO:0007669"/>
    <property type="project" value="InterPro"/>
</dbReference>
<dbReference type="GO" id="GO:0003723">
    <property type="term" value="F:RNA binding"/>
    <property type="evidence" value="ECO:0007669"/>
    <property type="project" value="TreeGrafter"/>
</dbReference>
<feature type="region of interest" description="Disordered" evidence="10">
    <location>
        <begin position="1"/>
        <end position="99"/>
    </location>
</feature>
<dbReference type="PANTHER" id="PTHR23198:SF6">
    <property type="entry name" value="NUCLEAR PORE COMPLEX PROTEIN NUP98-NUP96"/>
    <property type="match status" value="1"/>
</dbReference>
<dbReference type="GO" id="GO:0008139">
    <property type="term" value="F:nuclear localization sequence binding"/>
    <property type="evidence" value="ECO:0007669"/>
    <property type="project" value="TreeGrafter"/>
</dbReference>
<evidence type="ECO:0000256" key="1">
    <source>
        <dbReference type="ARBA" id="ARBA00004567"/>
    </source>
</evidence>
<evidence type="ECO:0000256" key="7">
    <source>
        <dbReference type="ARBA" id="ARBA00023010"/>
    </source>
</evidence>
<comment type="caution">
    <text evidence="12">The sequence shown here is derived from an EMBL/GenBank/DDBJ whole genome shotgun (WGS) entry which is preliminary data.</text>
</comment>
<gene>
    <name evidence="12" type="ORF">FOB60_004031</name>
</gene>
<dbReference type="GO" id="GO:0051028">
    <property type="term" value="P:mRNA transport"/>
    <property type="evidence" value="ECO:0007669"/>
    <property type="project" value="UniProtKB-KW"/>
</dbReference>
<dbReference type="PROSITE" id="PS51434">
    <property type="entry name" value="NUP_C"/>
    <property type="match status" value="1"/>
</dbReference>
<evidence type="ECO:0000256" key="8">
    <source>
        <dbReference type="ARBA" id="ARBA00023132"/>
    </source>
</evidence>
<comment type="subcellular location">
    <subcellularLocation>
        <location evidence="1">Nucleus</location>
        <location evidence="1">Nuclear pore complex</location>
    </subcellularLocation>
</comment>
<evidence type="ECO:0000256" key="9">
    <source>
        <dbReference type="ARBA" id="ARBA00023242"/>
    </source>
</evidence>
<dbReference type="InterPro" id="IPR007230">
    <property type="entry name" value="Nup98_auto-Pept-S59_dom"/>
</dbReference>
<keyword evidence="8" id="KW-0906">Nuclear pore complex</keyword>
<dbReference type="OrthoDB" id="3797628at2759"/>
<evidence type="ECO:0000256" key="6">
    <source>
        <dbReference type="ARBA" id="ARBA00022927"/>
    </source>
</evidence>
<feature type="compositionally biased region" description="Polar residues" evidence="10">
    <location>
        <begin position="59"/>
        <end position="87"/>
    </location>
</feature>
<accession>A0A8X7T9T8</accession>
<evidence type="ECO:0000313" key="13">
    <source>
        <dbReference type="Proteomes" id="UP000590412"/>
    </source>
</evidence>
<dbReference type="GO" id="GO:0006606">
    <property type="term" value="P:protein import into nucleus"/>
    <property type="evidence" value="ECO:0007669"/>
    <property type="project" value="TreeGrafter"/>
</dbReference>
<dbReference type="PANTHER" id="PTHR23198">
    <property type="entry name" value="NUCLEOPORIN"/>
    <property type="match status" value="1"/>
</dbReference>
<dbReference type="Gene3D" id="3.30.1610.10">
    <property type="entry name" value="Peptidase S59, nucleoporin"/>
    <property type="match status" value="1"/>
</dbReference>
<keyword evidence="5" id="KW-0509">mRNA transport</keyword>
<keyword evidence="7" id="KW-0811">Translocation</keyword>
<evidence type="ECO:0000259" key="11">
    <source>
        <dbReference type="PROSITE" id="PS51434"/>
    </source>
</evidence>
<keyword evidence="9" id="KW-0539">Nucleus</keyword>
<dbReference type="AlphaFoldDB" id="A0A8X7T9T8"/>
<feature type="domain" description="Peptidase S59" evidence="11">
    <location>
        <begin position="321"/>
        <end position="462"/>
    </location>
</feature>
<comment type="similarity">
    <text evidence="2">Belongs to the nucleoporin GLFG family.</text>
</comment>
<dbReference type="GO" id="GO:0000973">
    <property type="term" value="P:post-transcriptional tethering of RNA polymerase II gene DNA at nuclear periphery"/>
    <property type="evidence" value="ECO:0007669"/>
    <property type="project" value="TreeGrafter"/>
</dbReference>
<sequence>MFEQERNNIYDNWGASSSFSARSNGVGKSTNFSKPGSGNFFPYQDQQPGLGNEKLPSKKSFNLFGNSSDSKKQSPWSHTTQGSSAELESSFIPSGDDNQKKLHIADSHFTSQLFENGNNYGKANSHNTDKLFGNNPPSTNLTIHRDNGVATFSINENNSSPQNSVSVTFGNYTSLQPKSRLGKLFSYFKRDNKPKEKLSNIHKTPHVTPKTFSSPSYKAIDARRIGSMKRLVLKSKPIKYHLIDVNRVLSSKRGVAVATNVSATKLLTQDVAFDDDVEDTEEEVQYKPFTSNVSAKNFEEKETPNPVTEKQDGKETSAQQHNGYWTYPSIEDIAKMDPTSLEGVRNFIIGRVGYGQIAYDYPVDLTRLVANAENNGHSIAEELFDNIVILKQSAVLVYQGIDDKPPLGTELNVPATITLEGVKPKPNLSMENHIDFLKRQIGMEFVTYDPITYAWVFKVKHFSIWGLVDEDDENQKDLVSLKRKQDLKEADALVEYSKLYSDDSLDQEVKKQKLNEYSKFVPGGWGSTLPPDDSLLKLKQSLVTDEISGVLNSYRELEDDTMAGRVGGITIDSDIDEIEEVEEVKLNAYEPVITDIAVFDDIKNKSTFPTTDNWLLQLELANQYNSAMAPMVPESKFPKGELTLSKVDEMLFSQTKIKSKSASDQKGLGKSKTALEDVSEKTIDFIFGKIISQCELAQSTDSMPQLRANGLTFAQLANKRDNSVLNSQIELASILFDSSNDIESNRLALFGEWLQRYNENQIADLLEANKGDELYCTFFYLCVNRKEEAIERTLISKNEHLAVILSLADSKNSLVKELATEQLETWKETDSEKYIPKSLVSIYQLLARQLDQVVENLPWTIVFGVFLYYGDVENLKEFIGNFESKLPKEDPVADLLRLQLNGIDFTSMLNSNFNKTLKWLICLVLADFDYDELSKNLGDVLEKAGMWKEALVVFSSISDDNLKTRSIRSLIITRVAEEPISEHDEKYLITVLKVPRSLIYEAKALERKNAGDYWSEVNALVEVDLWSKAHEAIVTQLGPQTVIKNSPSGVNKLLNLIDQFPQHGSIIPSWNKGAGIYQNYLKLLENTNDIEVIIFLIEFLPLTKPESAKEKLAINTIAKFVGDLALEDKRVPQKEREKIFQMPLDKVNKAYFELRLSRAN</sequence>
<keyword evidence="4" id="KW-0068">Autocatalytic cleavage</keyword>
<proteinExistence type="inferred from homology"/>
<dbReference type="InterPro" id="IPR037665">
    <property type="entry name" value="Nucleoporin_S59-like"/>
</dbReference>
<protein>
    <submittedName>
        <fullName evidence="12">Nuclear protein 96 family protein</fullName>
    </submittedName>
</protein>
<dbReference type="InterPro" id="IPR021967">
    <property type="entry name" value="Nup98_C"/>
</dbReference>
<organism evidence="12 13">
    <name type="scientific">Candida parapsilosis</name>
    <name type="common">Yeast</name>
    <dbReference type="NCBI Taxonomy" id="5480"/>
    <lineage>
        <taxon>Eukaryota</taxon>
        <taxon>Fungi</taxon>
        <taxon>Dikarya</taxon>
        <taxon>Ascomycota</taxon>
        <taxon>Saccharomycotina</taxon>
        <taxon>Pichiomycetes</taxon>
        <taxon>Debaryomycetaceae</taxon>
        <taxon>Candida/Lodderomyces clade</taxon>
        <taxon>Candida</taxon>
    </lineage>
</organism>
<dbReference type="EMBL" id="JABWAB010000006">
    <property type="protein sequence ID" value="KAF6048647.1"/>
    <property type="molecule type" value="Genomic_DNA"/>
</dbReference>
<dbReference type="GO" id="GO:0034398">
    <property type="term" value="P:telomere tethering at nuclear periphery"/>
    <property type="evidence" value="ECO:0007669"/>
    <property type="project" value="TreeGrafter"/>
</dbReference>
<evidence type="ECO:0000256" key="3">
    <source>
        <dbReference type="ARBA" id="ARBA00022448"/>
    </source>
</evidence>
<feature type="region of interest" description="Disordered" evidence="10">
    <location>
        <begin position="292"/>
        <end position="321"/>
    </location>
</feature>
<evidence type="ECO:0000256" key="10">
    <source>
        <dbReference type="SAM" id="MobiDB-lite"/>
    </source>
</evidence>
<dbReference type="Pfam" id="PF12110">
    <property type="entry name" value="Nup96"/>
    <property type="match status" value="2"/>
</dbReference>
<keyword evidence="3" id="KW-0813">Transport</keyword>
<evidence type="ECO:0000256" key="5">
    <source>
        <dbReference type="ARBA" id="ARBA00022816"/>
    </source>
</evidence>
<dbReference type="InterPro" id="IPR036903">
    <property type="entry name" value="Nup98_auto-Pept-S59_dom_sf"/>
</dbReference>
<dbReference type="Pfam" id="PF04096">
    <property type="entry name" value="Nucleoporin2"/>
    <property type="match status" value="1"/>
</dbReference>
<evidence type="ECO:0000313" key="12">
    <source>
        <dbReference type="EMBL" id="KAF6048647.1"/>
    </source>
</evidence>
<name>A0A8X7T9T8_CANPA</name>
<reference evidence="12" key="1">
    <citation type="submission" date="2020-03" db="EMBL/GenBank/DDBJ databases">
        <title>FDA dAtabase for Regulatory Grade micrObial Sequences (FDA-ARGOS): Supporting development and validation of Infectious Disease Dx tests.</title>
        <authorList>
            <person name="Campos J."/>
            <person name="Goldberg B."/>
            <person name="Tallon L."/>
            <person name="Sadzewicz L."/>
            <person name="Vavikolanu K."/>
            <person name="Mehta A."/>
            <person name="Aluvathingal J."/>
            <person name="Nadendla S."/>
            <person name="Nandy P."/>
            <person name="Geyer C."/>
            <person name="Yan Y."/>
            <person name="Sichtig H."/>
        </authorList>
    </citation>
    <scope>NUCLEOTIDE SEQUENCE [LARGE SCALE GENOMIC DNA]</scope>
    <source>
        <strain evidence="12">FDAARGOS_652</strain>
    </source>
</reference>